<evidence type="ECO:0000313" key="2">
    <source>
        <dbReference type="EMBL" id="EAW23615.1"/>
    </source>
</evidence>
<dbReference type="EMBL" id="DS027688">
    <property type="protein sequence ID" value="EAW23615.1"/>
    <property type="molecule type" value="Genomic_DNA"/>
</dbReference>
<name>A1D5C2_NEOFI</name>
<feature type="region of interest" description="Disordered" evidence="1">
    <location>
        <begin position="1"/>
        <end position="178"/>
    </location>
</feature>
<dbReference type="VEuPathDB" id="FungiDB:NFIA_023260"/>
<dbReference type="OrthoDB" id="2873061at2759"/>
<feature type="compositionally biased region" description="Low complexity" evidence="1">
    <location>
        <begin position="152"/>
        <end position="169"/>
    </location>
</feature>
<gene>
    <name evidence="2" type="ORF">NFIA_023260</name>
</gene>
<feature type="compositionally biased region" description="Basic residues" evidence="1">
    <location>
        <begin position="17"/>
        <end position="28"/>
    </location>
</feature>
<keyword evidence="3" id="KW-1185">Reference proteome</keyword>
<evidence type="ECO:0000256" key="1">
    <source>
        <dbReference type="SAM" id="MobiDB-lite"/>
    </source>
</evidence>
<feature type="compositionally biased region" description="Low complexity" evidence="1">
    <location>
        <begin position="95"/>
        <end position="105"/>
    </location>
</feature>
<proteinExistence type="predicted"/>
<reference evidence="3" key="1">
    <citation type="journal article" date="2008" name="PLoS Genet.">
        <title>Genomic islands in the pathogenic filamentous fungus Aspergillus fumigatus.</title>
        <authorList>
            <person name="Fedorova N.D."/>
            <person name="Khaldi N."/>
            <person name="Joardar V.S."/>
            <person name="Maiti R."/>
            <person name="Amedeo P."/>
            <person name="Anderson M.J."/>
            <person name="Crabtree J."/>
            <person name="Silva J.C."/>
            <person name="Badger J.H."/>
            <person name="Albarraq A."/>
            <person name="Angiuoli S."/>
            <person name="Bussey H."/>
            <person name="Bowyer P."/>
            <person name="Cotty P.J."/>
            <person name="Dyer P.S."/>
            <person name="Egan A."/>
            <person name="Galens K."/>
            <person name="Fraser-Liggett C.M."/>
            <person name="Haas B.J."/>
            <person name="Inman J.M."/>
            <person name="Kent R."/>
            <person name="Lemieux S."/>
            <person name="Malavazi I."/>
            <person name="Orvis J."/>
            <person name="Roemer T."/>
            <person name="Ronning C.M."/>
            <person name="Sundaram J.P."/>
            <person name="Sutton G."/>
            <person name="Turner G."/>
            <person name="Venter J.C."/>
            <person name="White O.R."/>
            <person name="Whitty B.R."/>
            <person name="Youngman P."/>
            <person name="Wolfe K.H."/>
            <person name="Goldman G.H."/>
            <person name="Wortman J.R."/>
            <person name="Jiang B."/>
            <person name="Denning D.W."/>
            <person name="Nierman W.C."/>
        </authorList>
    </citation>
    <scope>NUCLEOTIDE SEQUENCE [LARGE SCALE GENOMIC DNA]</scope>
    <source>
        <strain evidence="3">ATCC 1020 / DSM 3700 / CBS 544.65 / FGSC A1164 / JCM 1740 / NRRL 181 / WB 181</strain>
    </source>
</reference>
<dbReference type="eggNOG" id="ENOG502SF70">
    <property type="taxonomic scope" value="Eukaryota"/>
</dbReference>
<feature type="compositionally biased region" description="Basic and acidic residues" evidence="1">
    <location>
        <begin position="29"/>
        <end position="40"/>
    </location>
</feature>
<dbReference type="RefSeq" id="XP_001265512.1">
    <property type="nucleotide sequence ID" value="XM_001265511.1"/>
</dbReference>
<feature type="compositionally biased region" description="Basic and acidic residues" evidence="1">
    <location>
        <begin position="132"/>
        <end position="142"/>
    </location>
</feature>
<dbReference type="OMA" id="EAHDDKP"/>
<dbReference type="PANTHER" id="PTHR35587">
    <property type="entry name" value="EXPRESSED PROTEIN"/>
    <property type="match status" value="1"/>
</dbReference>
<dbReference type="PANTHER" id="PTHR35587:SF4">
    <property type="match status" value="1"/>
</dbReference>
<organism evidence="2 3">
    <name type="scientific">Neosartorya fischeri (strain ATCC 1020 / DSM 3700 / CBS 544.65 / FGSC A1164 / JCM 1740 / NRRL 181 / WB 181)</name>
    <name type="common">Aspergillus fischerianus</name>
    <dbReference type="NCBI Taxonomy" id="331117"/>
    <lineage>
        <taxon>Eukaryota</taxon>
        <taxon>Fungi</taxon>
        <taxon>Dikarya</taxon>
        <taxon>Ascomycota</taxon>
        <taxon>Pezizomycotina</taxon>
        <taxon>Eurotiomycetes</taxon>
        <taxon>Eurotiomycetidae</taxon>
        <taxon>Eurotiales</taxon>
        <taxon>Aspergillaceae</taxon>
        <taxon>Aspergillus</taxon>
        <taxon>Aspergillus subgen. Fumigati</taxon>
    </lineage>
</organism>
<dbReference type="HOGENOM" id="CLU_059402_0_2_1"/>
<evidence type="ECO:0000313" key="3">
    <source>
        <dbReference type="Proteomes" id="UP000006702"/>
    </source>
</evidence>
<dbReference type="KEGG" id="nfi:NFIA_023260"/>
<protein>
    <submittedName>
        <fullName evidence="2">Uncharacterized protein</fullName>
    </submittedName>
</protein>
<sequence>MAASTQDTGQPTAPTPQKKKPAKLRQRKNAADEAHDDKPNDASPEANNTPAETENRQGSESVNSPDPEPELESEQPKRRNRRTRRPQRDPDEQSETTSETAEQFEPSNHRERRRRPRRRDEQRIVPFGADSVGREVGRRRGDAGGTMDNISNVNGMMMGQDQQNQAQPEKQQKESKDNTLSLRLDLNLEIEVQLKARIHGDLTLSLLN</sequence>
<accession>A1D5C2</accession>
<dbReference type="Proteomes" id="UP000006702">
    <property type="component" value="Unassembled WGS sequence"/>
</dbReference>
<dbReference type="GeneID" id="4590924"/>
<dbReference type="AlphaFoldDB" id="A1D5C2"/>
<feature type="compositionally biased region" description="Polar residues" evidence="1">
    <location>
        <begin position="45"/>
        <end position="64"/>
    </location>
</feature>